<accession>A0ABN7XLB9</accession>
<protein>
    <submittedName>
        <fullName evidence="1">16162_t:CDS:1</fullName>
    </submittedName>
</protein>
<sequence>NINDFNIDFAKEMKVLKQEFNSNTFLPLNKLIVYHNLNALMHSSETKIGNISILT</sequence>
<dbReference type="EMBL" id="CAJVQB010153470">
    <property type="protein sequence ID" value="CAG8855822.1"/>
    <property type="molecule type" value="Genomic_DNA"/>
</dbReference>
<feature type="non-terminal residue" evidence="1">
    <location>
        <position position="1"/>
    </location>
</feature>
<organism evidence="1 2">
    <name type="scientific">Gigaspora margarita</name>
    <dbReference type="NCBI Taxonomy" id="4874"/>
    <lineage>
        <taxon>Eukaryota</taxon>
        <taxon>Fungi</taxon>
        <taxon>Fungi incertae sedis</taxon>
        <taxon>Mucoromycota</taxon>
        <taxon>Glomeromycotina</taxon>
        <taxon>Glomeromycetes</taxon>
        <taxon>Diversisporales</taxon>
        <taxon>Gigasporaceae</taxon>
        <taxon>Gigaspora</taxon>
    </lineage>
</organism>
<proteinExistence type="predicted"/>
<gene>
    <name evidence="1" type="ORF">GMARGA_LOCUS44643</name>
</gene>
<keyword evidence="2" id="KW-1185">Reference proteome</keyword>
<evidence type="ECO:0000313" key="2">
    <source>
        <dbReference type="Proteomes" id="UP000789901"/>
    </source>
</evidence>
<dbReference type="Proteomes" id="UP000789901">
    <property type="component" value="Unassembled WGS sequence"/>
</dbReference>
<evidence type="ECO:0000313" key="1">
    <source>
        <dbReference type="EMBL" id="CAG8855822.1"/>
    </source>
</evidence>
<name>A0ABN7XLB9_GIGMA</name>
<comment type="caution">
    <text evidence="1">The sequence shown here is derived from an EMBL/GenBank/DDBJ whole genome shotgun (WGS) entry which is preliminary data.</text>
</comment>
<reference evidence="1 2" key="1">
    <citation type="submission" date="2021-06" db="EMBL/GenBank/DDBJ databases">
        <authorList>
            <person name="Kallberg Y."/>
            <person name="Tangrot J."/>
            <person name="Rosling A."/>
        </authorList>
    </citation>
    <scope>NUCLEOTIDE SEQUENCE [LARGE SCALE GENOMIC DNA]</scope>
    <source>
        <strain evidence="1 2">120-4 pot B 10/14</strain>
    </source>
</reference>
<feature type="non-terminal residue" evidence="1">
    <location>
        <position position="55"/>
    </location>
</feature>